<gene>
    <name evidence="2" type="ORF">EV147_0729</name>
</gene>
<accession>A0A4Q7S767</accession>
<dbReference type="AlphaFoldDB" id="A0A4Q7S767"/>
<dbReference type="PANTHER" id="PTHR46211">
    <property type="entry name" value="GLYCEROPHOSPHORYL DIESTER PHOSPHODIESTERASE"/>
    <property type="match status" value="1"/>
</dbReference>
<dbReference type="PROSITE" id="PS51704">
    <property type="entry name" value="GP_PDE"/>
    <property type="match status" value="1"/>
</dbReference>
<dbReference type="EMBL" id="SGXM01000001">
    <property type="protein sequence ID" value="RZT41727.1"/>
    <property type="molecule type" value="Genomic_DNA"/>
</dbReference>
<dbReference type="GO" id="GO:0006629">
    <property type="term" value="P:lipid metabolic process"/>
    <property type="evidence" value="ECO:0007669"/>
    <property type="project" value="InterPro"/>
</dbReference>
<protein>
    <submittedName>
        <fullName evidence="2">Glycerophosphoryl diester phosphodiesterase</fullName>
    </submittedName>
</protein>
<dbReference type="Proteomes" id="UP000291078">
    <property type="component" value="Unassembled WGS sequence"/>
</dbReference>
<dbReference type="Gene3D" id="3.20.20.190">
    <property type="entry name" value="Phosphatidylinositol (PI) phosphodiesterase"/>
    <property type="match status" value="1"/>
</dbReference>
<dbReference type="InterPro" id="IPR017946">
    <property type="entry name" value="PLC-like_Pdiesterase_TIM-brl"/>
</dbReference>
<dbReference type="SUPFAM" id="SSF51695">
    <property type="entry name" value="PLC-like phosphodiesterases"/>
    <property type="match status" value="1"/>
</dbReference>
<evidence type="ECO:0000313" key="2">
    <source>
        <dbReference type="EMBL" id="RZT41727.1"/>
    </source>
</evidence>
<evidence type="ECO:0000313" key="3">
    <source>
        <dbReference type="Proteomes" id="UP000291078"/>
    </source>
</evidence>
<proteinExistence type="predicted"/>
<name>A0A4Q7S767_9BURK</name>
<feature type="domain" description="GP-PDE" evidence="1">
    <location>
        <begin position="35"/>
        <end position="307"/>
    </location>
</feature>
<dbReference type="InterPro" id="IPR030395">
    <property type="entry name" value="GP_PDE_dom"/>
</dbReference>
<dbReference type="Pfam" id="PF03009">
    <property type="entry name" value="GDPD"/>
    <property type="match status" value="1"/>
</dbReference>
<dbReference type="OrthoDB" id="9795622at2"/>
<dbReference type="PANTHER" id="PTHR46211:SF10">
    <property type="entry name" value="EXPORTED PROTEIN"/>
    <property type="match status" value="1"/>
</dbReference>
<comment type="caution">
    <text evidence="2">The sequence shown here is derived from an EMBL/GenBank/DDBJ whole genome shotgun (WGS) entry which is preliminary data.</text>
</comment>
<sequence length="319" mass="34286">MSRFRILLGAPLIAACLGASCETARDGAGTQYAAPKLVAHRGGTADRPENTLVAIESALARRTDMIWLSVQLSADGEPVLYRPASLEALTNGSGNVADWSAAALARLNAGWQFAETGADGRQHYPYRGRAVPIPTLRQALRAIPAAVPVILDMKAMPAEAQTLAVARVLESENAWGRVLIYSTEQDYQQTFAAWPRARLFESRDTTRGRLVTATLGQECGPAPASGAWAGFEMRRKVEVVETFTLGEGRSPVNAVFWTPASVRCYRAGVPVNLVAFGVNDQDAYCEAKRLGLDAVMVDSPEKMAAIRAKVVENPAVCGR</sequence>
<dbReference type="RefSeq" id="WP_130389742.1">
    <property type="nucleotide sequence ID" value="NZ_SGXM01000001.1"/>
</dbReference>
<keyword evidence="3" id="KW-1185">Reference proteome</keyword>
<dbReference type="PROSITE" id="PS51257">
    <property type="entry name" value="PROKAR_LIPOPROTEIN"/>
    <property type="match status" value="1"/>
</dbReference>
<organism evidence="2 3">
    <name type="scientific">Cupriavidus agavae</name>
    <dbReference type="NCBI Taxonomy" id="1001822"/>
    <lineage>
        <taxon>Bacteria</taxon>
        <taxon>Pseudomonadati</taxon>
        <taxon>Pseudomonadota</taxon>
        <taxon>Betaproteobacteria</taxon>
        <taxon>Burkholderiales</taxon>
        <taxon>Burkholderiaceae</taxon>
        <taxon>Cupriavidus</taxon>
    </lineage>
</organism>
<dbReference type="CDD" id="cd08580">
    <property type="entry name" value="GDPD_Rv2277c_like"/>
    <property type="match status" value="1"/>
</dbReference>
<reference evidence="2 3" key="1">
    <citation type="journal article" date="2015" name="Stand. Genomic Sci.">
        <title>Genomic Encyclopedia of Bacterial and Archaeal Type Strains, Phase III: the genomes of soil and plant-associated and newly described type strains.</title>
        <authorList>
            <person name="Whitman W.B."/>
            <person name="Woyke T."/>
            <person name="Klenk H.P."/>
            <person name="Zhou Y."/>
            <person name="Lilburn T.G."/>
            <person name="Beck B.J."/>
            <person name="De Vos P."/>
            <person name="Vandamme P."/>
            <person name="Eisen J.A."/>
            <person name="Garrity G."/>
            <person name="Hugenholtz P."/>
            <person name="Kyrpides N.C."/>
        </authorList>
    </citation>
    <scope>NUCLEOTIDE SEQUENCE [LARGE SCALE GENOMIC DNA]</scope>
    <source>
        <strain evidence="2 3">ASC-9842</strain>
    </source>
</reference>
<dbReference type="GO" id="GO:0008081">
    <property type="term" value="F:phosphoric diester hydrolase activity"/>
    <property type="evidence" value="ECO:0007669"/>
    <property type="project" value="InterPro"/>
</dbReference>
<evidence type="ECO:0000259" key="1">
    <source>
        <dbReference type="PROSITE" id="PS51704"/>
    </source>
</evidence>